<feature type="transmembrane region" description="Helical" evidence="1">
    <location>
        <begin position="35"/>
        <end position="59"/>
    </location>
</feature>
<evidence type="ECO:0000256" key="1">
    <source>
        <dbReference type="SAM" id="Phobius"/>
    </source>
</evidence>
<dbReference type="Proteomes" id="UP000632138">
    <property type="component" value="Unassembled WGS sequence"/>
</dbReference>
<accession>A0ABS2A9T8</accession>
<evidence type="ECO:0008006" key="4">
    <source>
        <dbReference type="Google" id="ProtNLM"/>
    </source>
</evidence>
<keyword evidence="1" id="KW-0472">Membrane</keyword>
<sequence length="163" mass="16748">MRYIAHIGLVAGVLGGVLALVGDVGSPYVNSISTPLAILVVAIVVACGAGLGVAIRMLSGGAGSFEQGVRWCCAGTVLLTPAAIVLTRTYLGDGGDFSDCGTLLSPYRPADANLDDFRAACDAAAERRLQRVVIWAAVGCAAAAGYGLWLRFRKRPEEPPASA</sequence>
<comment type="caution">
    <text evidence="2">The sequence shown here is derived from an EMBL/GenBank/DDBJ whole genome shotgun (WGS) entry which is preliminary data.</text>
</comment>
<proteinExistence type="predicted"/>
<evidence type="ECO:0000313" key="2">
    <source>
        <dbReference type="EMBL" id="MBM2616604.1"/>
    </source>
</evidence>
<reference evidence="2 3" key="1">
    <citation type="submission" date="2021-01" db="EMBL/GenBank/DDBJ databases">
        <title>Actinoplanes sp. nov. LDG1-06 isolated from lichen.</title>
        <authorList>
            <person name="Saeng-In P."/>
            <person name="Phongsopitanun W."/>
            <person name="Kanchanasin P."/>
            <person name="Yuki M."/>
            <person name="Kudo T."/>
            <person name="Ohkuma M."/>
            <person name="Tanasupawat S."/>
        </authorList>
    </citation>
    <scope>NUCLEOTIDE SEQUENCE [LARGE SCALE GENOMIC DNA]</scope>
    <source>
        <strain evidence="2 3">LDG1-06</strain>
    </source>
</reference>
<keyword evidence="1" id="KW-0812">Transmembrane</keyword>
<organism evidence="2 3">
    <name type="scientific">Paractinoplanes ovalisporus</name>
    <dbReference type="NCBI Taxonomy" id="2810368"/>
    <lineage>
        <taxon>Bacteria</taxon>
        <taxon>Bacillati</taxon>
        <taxon>Actinomycetota</taxon>
        <taxon>Actinomycetes</taxon>
        <taxon>Micromonosporales</taxon>
        <taxon>Micromonosporaceae</taxon>
        <taxon>Paractinoplanes</taxon>
    </lineage>
</organism>
<keyword evidence="1" id="KW-1133">Transmembrane helix</keyword>
<keyword evidence="3" id="KW-1185">Reference proteome</keyword>
<dbReference type="EMBL" id="JAENHP010000003">
    <property type="protein sequence ID" value="MBM2616604.1"/>
    <property type="molecule type" value="Genomic_DNA"/>
</dbReference>
<evidence type="ECO:0000313" key="3">
    <source>
        <dbReference type="Proteomes" id="UP000632138"/>
    </source>
</evidence>
<feature type="transmembrane region" description="Helical" evidence="1">
    <location>
        <begin position="132"/>
        <end position="150"/>
    </location>
</feature>
<name>A0ABS2A9T8_9ACTN</name>
<gene>
    <name evidence="2" type="ORF">JIG36_13650</name>
</gene>
<feature type="transmembrane region" description="Helical" evidence="1">
    <location>
        <begin position="71"/>
        <end position="91"/>
    </location>
</feature>
<dbReference type="RefSeq" id="WP_203376504.1">
    <property type="nucleotide sequence ID" value="NZ_JAENHP010000003.1"/>
</dbReference>
<protein>
    <recommendedName>
        <fullName evidence="4">Integral membrane protein</fullName>
    </recommendedName>
</protein>